<accession>A0A0V1BJM2</accession>
<gene>
    <name evidence="1" type="ORF">T01_767</name>
</gene>
<dbReference type="EMBL" id="JYDH01000035">
    <property type="protein sequence ID" value="KRY37213.1"/>
    <property type="molecule type" value="Genomic_DNA"/>
</dbReference>
<keyword evidence="2" id="KW-1185">Reference proteome</keyword>
<dbReference type="Proteomes" id="UP000054776">
    <property type="component" value="Unassembled WGS sequence"/>
</dbReference>
<proteinExistence type="predicted"/>
<evidence type="ECO:0000313" key="1">
    <source>
        <dbReference type="EMBL" id="KRY37213.1"/>
    </source>
</evidence>
<organism evidence="1 2">
    <name type="scientific">Trichinella spiralis</name>
    <name type="common">Trichina worm</name>
    <dbReference type="NCBI Taxonomy" id="6334"/>
    <lineage>
        <taxon>Eukaryota</taxon>
        <taxon>Metazoa</taxon>
        <taxon>Ecdysozoa</taxon>
        <taxon>Nematoda</taxon>
        <taxon>Enoplea</taxon>
        <taxon>Dorylaimia</taxon>
        <taxon>Trichinellida</taxon>
        <taxon>Trichinellidae</taxon>
        <taxon>Trichinella</taxon>
    </lineage>
</organism>
<evidence type="ECO:0000313" key="2">
    <source>
        <dbReference type="Proteomes" id="UP000054776"/>
    </source>
</evidence>
<protein>
    <submittedName>
        <fullName evidence="1">Uncharacterized protein</fullName>
    </submittedName>
</protein>
<dbReference type="AlphaFoldDB" id="A0A0V1BJM2"/>
<sequence>MHSDQPTIMCSDYWSSIIWKTIRLNVMHINKLAMQTVMMPFIQVRSVLRNMIQKCILQQSKSHRRFQKAFYQNKADFAEAFRNEAVQFIFIKNTSNL</sequence>
<dbReference type="OrthoDB" id="10417598at2759"/>
<dbReference type="InParanoid" id="A0A0V1BJM2"/>
<reference evidence="1 2" key="1">
    <citation type="submission" date="2015-01" db="EMBL/GenBank/DDBJ databases">
        <title>Evolution of Trichinella species and genotypes.</title>
        <authorList>
            <person name="Korhonen P.K."/>
            <person name="Edoardo P."/>
            <person name="Giuseppe L.R."/>
            <person name="Gasser R.B."/>
        </authorList>
    </citation>
    <scope>NUCLEOTIDE SEQUENCE [LARGE SCALE GENOMIC DNA]</scope>
    <source>
        <strain evidence="1">ISS3</strain>
    </source>
</reference>
<name>A0A0V1BJM2_TRISP</name>
<comment type="caution">
    <text evidence="1">The sequence shown here is derived from an EMBL/GenBank/DDBJ whole genome shotgun (WGS) entry which is preliminary data.</text>
</comment>